<dbReference type="EMBL" id="JANBUW010000019">
    <property type="protein sequence ID" value="KAJ2851021.1"/>
    <property type="molecule type" value="Genomic_DNA"/>
</dbReference>
<dbReference type="GO" id="GO:0016020">
    <property type="term" value="C:membrane"/>
    <property type="evidence" value="ECO:0007669"/>
    <property type="project" value="InterPro"/>
</dbReference>
<reference evidence="7" key="1">
    <citation type="submission" date="2022-07" db="EMBL/GenBank/DDBJ databases">
        <title>Phylogenomic reconstructions and comparative analyses of Kickxellomycotina fungi.</title>
        <authorList>
            <person name="Reynolds N.K."/>
            <person name="Stajich J.E."/>
            <person name="Barry K."/>
            <person name="Grigoriev I.V."/>
            <person name="Crous P."/>
            <person name="Smith M.E."/>
        </authorList>
    </citation>
    <scope>NUCLEOTIDE SEQUENCE</scope>
    <source>
        <strain evidence="7">NRRL 1566</strain>
    </source>
</reference>
<comment type="similarity">
    <text evidence="2">Belongs to the TVP18 family.</text>
</comment>
<comment type="caution">
    <text evidence="7">The sequence shown here is derived from an EMBL/GenBank/DDBJ whole genome shotgun (WGS) entry which is preliminary data.</text>
</comment>
<keyword evidence="4 6" id="KW-1133">Transmembrane helix</keyword>
<dbReference type="SMART" id="SM01077">
    <property type="entry name" value="Cg6151-P"/>
    <property type="match status" value="1"/>
</dbReference>
<evidence type="ECO:0000256" key="6">
    <source>
        <dbReference type="SAM" id="Phobius"/>
    </source>
</evidence>
<comment type="subcellular location">
    <subcellularLocation>
        <location evidence="1">Endomembrane system</location>
        <topology evidence="1">Multi-pass membrane protein</topology>
    </subcellularLocation>
</comment>
<name>A0A9W8M0U4_9FUNG</name>
<dbReference type="PANTHER" id="PTHR13314">
    <property type="entry name" value="CALCIUM CHANNEL FLOWER HOMOLOG"/>
    <property type="match status" value="1"/>
</dbReference>
<dbReference type="Pfam" id="PF10233">
    <property type="entry name" value="Cg6151-P"/>
    <property type="match status" value="1"/>
</dbReference>
<evidence type="ECO:0000256" key="4">
    <source>
        <dbReference type="ARBA" id="ARBA00022989"/>
    </source>
</evidence>
<organism evidence="7 8">
    <name type="scientific">Coemansia brasiliensis</name>
    <dbReference type="NCBI Taxonomy" id="2650707"/>
    <lineage>
        <taxon>Eukaryota</taxon>
        <taxon>Fungi</taxon>
        <taxon>Fungi incertae sedis</taxon>
        <taxon>Zoopagomycota</taxon>
        <taxon>Kickxellomycotina</taxon>
        <taxon>Kickxellomycetes</taxon>
        <taxon>Kickxellales</taxon>
        <taxon>Kickxellaceae</taxon>
        <taxon>Coemansia</taxon>
    </lineage>
</organism>
<evidence type="ECO:0000313" key="8">
    <source>
        <dbReference type="Proteomes" id="UP001139887"/>
    </source>
</evidence>
<evidence type="ECO:0000256" key="1">
    <source>
        <dbReference type="ARBA" id="ARBA00004127"/>
    </source>
</evidence>
<dbReference type="GO" id="GO:0016192">
    <property type="term" value="P:vesicle-mediated transport"/>
    <property type="evidence" value="ECO:0007669"/>
    <property type="project" value="TreeGrafter"/>
</dbReference>
<feature type="transmembrane region" description="Helical" evidence="6">
    <location>
        <begin position="81"/>
        <end position="98"/>
    </location>
</feature>
<sequence length="153" mass="16413">MGVAEELKSKNFSLYGQLIALLSGVLLIVLGAVTLLAHIIYSILAIVFGVICILIELPIFLRICPTGPTFDKAVRALKNHWLRFLTYLIFAIVMWSSLAQKSTVLAIGAATTTLAAGCYLVAAIKNQVQLTTSLLGGTGVNNPGFDTRYATQV</sequence>
<dbReference type="InterPro" id="IPR019365">
    <property type="entry name" value="TVP18/Ca-channel_flower"/>
</dbReference>
<feature type="transmembrane region" description="Helical" evidence="6">
    <location>
        <begin position="104"/>
        <end position="124"/>
    </location>
</feature>
<feature type="transmembrane region" description="Helical" evidence="6">
    <location>
        <begin position="12"/>
        <end position="33"/>
    </location>
</feature>
<dbReference type="Proteomes" id="UP001139887">
    <property type="component" value="Unassembled WGS sequence"/>
</dbReference>
<dbReference type="PANTHER" id="PTHR13314:SF2">
    <property type="entry name" value="CALCIUM CHANNEL FLOWER HOMOLOG"/>
    <property type="match status" value="1"/>
</dbReference>
<proteinExistence type="inferred from homology"/>
<accession>A0A9W8M0U4</accession>
<keyword evidence="5 6" id="KW-0472">Membrane</keyword>
<evidence type="ECO:0000256" key="5">
    <source>
        <dbReference type="ARBA" id="ARBA00023136"/>
    </source>
</evidence>
<dbReference type="AlphaFoldDB" id="A0A9W8M0U4"/>
<gene>
    <name evidence="7" type="primary">TVP18</name>
    <name evidence="7" type="ORF">IWW36_001448</name>
</gene>
<feature type="transmembrane region" description="Helical" evidence="6">
    <location>
        <begin position="39"/>
        <end position="61"/>
    </location>
</feature>
<keyword evidence="8" id="KW-1185">Reference proteome</keyword>
<protein>
    <submittedName>
        <fullName evidence="7">Golgi apparatus membrane protein tvp18</fullName>
    </submittedName>
</protein>
<dbReference type="GO" id="GO:0012505">
    <property type="term" value="C:endomembrane system"/>
    <property type="evidence" value="ECO:0007669"/>
    <property type="project" value="UniProtKB-SubCell"/>
</dbReference>
<evidence type="ECO:0000256" key="3">
    <source>
        <dbReference type="ARBA" id="ARBA00022692"/>
    </source>
</evidence>
<keyword evidence="3 6" id="KW-0812">Transmembrane</keyword>
<evidence type="ECO:0000313" key="7">
    <source>
        <dbReference type="EMBL" id="KAJ2851021.1"/>
    </source>
</evidence>
<dbReference type="OrthoDB" id="5591789at2759"/>
<evidence type="ECO:0000256" key="2">
    <source>
        <dbReference type="ARBA" id="ARBA00005738"/>
    </source>
</evidence>